<protein>
    <submittedName>
        <fullName evidence="2">RES family NAD+ phosphorylase</fullName>
    </submittedName>
</protein>
<dbReference type="EMBL" id="JBHRTE010000093">
    <property type="protein sequence ID" value="MFC3170127.1"/>
    <property type="molecule type" value="Genomic_DNA"/>
</dbReference>
<proteinExistence type="predicted"/>
<gene>
    <name evidence="2" type="ORF">ACFOD7_18935</name>
</gene>
<dbReference type="InterPro" id="IPR014914">
    <property type="entry name" value="RES_dom"/>
</dbReference>
<dbReference type="SMART" id="SM00953">
    <property type="entry name" value="RES"/>
    <property type="match status" value="1"/>
</dbReference>
<evidence type="ECO:0000313" key="3">
    <source>
        <dbReference type="Proteomes" id="UP001595557"/>
    </source>
</evidence>
<accession>A0ABV7IHU9</accession>
<comment type="caution">
    <text evidence="2">The sequence shown here is derived from an EMBL/GenBank/DDBJ whole genome shotgun (WGS) entry which is preliminary data.</text>
</comment>
<organism evidence="2 3">
    <name type="scientific">Paracoccus fontiphilus</name>
    <dbReference type="NCBI Taxonomy" id="1815556"/>
    <lineage>
        <taxon>Bacteria</taxon>
        <taxon>Pseudomonadati</taxon>
        <taxon>Pseudomonadota</taxon>
        <taxon>Alphaproteobacteria</taxon>
        <taxon>Rhodobacterales</taxon>
        <taxon>Paracoccaceae</taxon>
        <taxon>Paracoccus</taxon>
    </lineage>
</organism>
<feature type="domain" description="RES" evidence="1">
    <location>
        <begin position="19"/>
        <end position="158"/>
    </location>
</feature>
<reference evidence="3" key="1">
    <citation type="journal article" date="2019" name="Int. J. Syst. Evol. Microbiol.">
        <title>The Global Catalogue of Microorganisms (GCM) 10K type strain sequencing project: providing services to taxonomists for standard genome sequencing and annotation.</title>
        <authorList>
            <consortium name="The Broad Institute Genomics Platform"/>
            <consortium name="The Broad Institute Genome Sequencing Center for Infectious Disease"/>
            <person name="Wu L."/>
            <person name="Ma J."/>
        </authorList>
    </citation>
    <scope>NUCLEOTIDE SEQUENCE [LARGE SCALE GENOMIC DNA]</scope>
    <source>
        <strain evidence="3">KCTC 52239</strain>
    </source>
</reference>
<dbReference type="RefSeq" id="WP_207471986.1">
    <property type="nucleotide sequence ID" value="NZ_JAFNAW010000102.1"/>
</dbReference>
<dbReference type="Proteomes" id="UP001595557">
    <property type="component" value="Unassembled WGS sequence"/>
</dbReference>
<name>A0ABV7IHU9_9RHOB</name>
<sequence length="170" mass="18611">MRFAGLLYRAITPRYAAEPLSGEGARRFGGRFNAKGMPALYLATHFVTAIHEANQVGSLQPTTLVTYDADIENLFDTRDPAALSRESVDPAVLSADTWRDEMRARGISRSQELAAALASRGFHGLISRSYAKGNAANPDATNIVLWTWPDPPARLRVIDDEGRLDALRSP</sequence>
<keyword evidence="3" id="KW-1185">Reference proteome</keyword>
<evidence type="ECO:0000313" key="2">
    <source>
        <dbReference type="EMBL" id="MFC3170127.1"/>
    </source>
</evidence>
<dbReference type="Pfam" id="PF08808">
    <property type="entry name" value="RES"/>
    <property type="match status" value="1"/>
</dbReference>
<evidence type="ECO:0000259" key="1">
    <source>
        <dbReference type="SMART" id="SM00953"/>
    </source>
</evidence>